<organism evidence="1 2">
    <name type="scientific">Trichinella zimbabwensis</name>
    <dbReference type="NCBI Taxonomy" id="268475"/>
    <lineage>
        <taxon>Eukaryota</taxon>
        <taxon>Metazoa</taxon>
        <taxon>Ecdysozoa</taxon>
        <taxon>Nematoda</taxon>
        <taxon>Enoplea</taxon>
        <taxon>Dorylaimia</taxon>
        <taxon>Trichinellida</taxon>
        <taxon>Trichinellidae</taxon>
        <taxon>Trichinella</taxon>
    </lineage>
</organism>
<proteinExistence type="predicted"/>
<dbReference type="EMBL" id="JYDP01000679">
    <property type="protein sequence ID" value="KRY99825.1"/>
    <property type="molecule type" value="Genomic_DNA"/>
</dbReference>
<sequence>MYKHITTIQYLEIVKHCINYFSEDFDFHHSSHCSVLFICTQQVRKFWKYLQVFVMGCVKCESIKELDAENEC</sequence>
<comment type="caution">
    <text evidence="1">The sequence shown here is derived from an EMBL/GenBank/DDBJ whole genome shotgun (WGS) entry which is preliminary data.</text>
</comment>
<dbReference type="AlphaFoldDB" id="A0A0V1GNX1"/>
<evidence type="ECO:0000313" key="2">
    <source>
        <dbReference type="Proteomes" id="UP000055024"/>
    </source>
</evidence>
<dbReference type="Proteomes" id="UP000055024">
    <property type="component" value="Unassembled WGS sequence"/>
</dbReference>
<gene>
    <name evidence="1" type="ORF">T11_14536</name>
</gene>
<dbReference type="OrthoDB" id="10496831at2759"/>
<name>A0A0V1GNX1_9BILA</name>
<accession>A0A0V1GNX1</accession>
<protein>
    <submittedName>
        <fullName evidence="1">Uncharacterized protein</fullName>
    </submittedName>
</protein>
<feature type="non-terminal residue" evidence="1">
    <location>
        <position position="72"/>
    </location>
</feature>
<keyword evidence="2" id="KW-1185">Reference proteome</keyword>
<reference evidence="1 2" key="1">
    <citation type="submission" date="2015-01" db="EMBL/GenBank/DDBJ databases">
        <title>Evolution of Trichinella species and genotypes.</title>
        <authorList>
            <person name="Korhonen P.K."/>
            <person name="Edoardo P."/>
            <person name="Giuseppe L.R."/>
            <person name="Gasser R.B."/>
        </authorList>
    </citation>
    <scope>NUCLEOTIDE SEQUENCE [LARGE SCALE GENOMIC DNA]</scope>
    <source>
        <strain evidence="1">ISS1029</strain>
    </source>
</reference>
<evidence type="ECO:0000313" key="1">
    <source>
        <dbReference type="EMBL" id="KRY99825.1"/>
    </source>
</evidence>